<dbReference type="InterPro" id="IPR029028">
    <property type="entry name" value="Alpha/beta_knot_MTases"/>
</dbReference>
<evidence type="ECO:0000313" key="6">
    <source>
        <dbReference type="Proteomes" id="UP000250028"/>
    </source>
</evidence>
<sequence>MSVTRVRSRNATFQYWQTLLTNRNKRGRARELVVQGVRPTDLALAAQTPIRSLLVADSGTRSRWAQEVADHARAAGAAEYLLEPELLAELGEQEDRTPELLITVEIPHDDPARISLAPDLLAVALDRPASPGNVGSIIRSADAFGAHGVIITGHGADPYDPRAVRASTGSIFTIPSVRLAGPADAMAWVSALRGSGVPVQVVGTDETGTHPIERVDLTRPTLIVTGTEKTGMSAGWREACDVIAKIPIGGHASSLNAANATSIVLYEAARQRG</sequence>
<proteinExistence type="predicted"/>
<dbReference type="GO" id="GO:0005829">
    <property type="term" value="C:cytosol"/>
    <property type="evidence" value="ECO:0007669"/>
    <property type="project" value="TreeGrafter"/>
</dbReference>
<dbReference type="GO" id="GO:0032259">
    <property type="term" value="P:methylation"/>
    <property type="evidence" value="ECO:0007669"/>
    <property type="project" value="UniProtKB-KW"/>
</dbReference>
<dbReference type="InterPro" id="IPR054578">
    <property type="entry name" value="SpoU_sub_bind-like_N"/>
</dbReference>
<dbReference type="InterPro" id="IPR001537">
    <property type="entry name" value="SpoU_MeTrfase"/>
</dbReference>
<dbReference type="GO" id="GO:0006396">
    <property type="term" value="P:RNA processing"/>
    <property type="evidence" value="ECO:0007669"/>
    <property type="project" value="InterPro"/>
</dbReference>
<evidence type="ECO:0000259" key="3">
    <source>
        <dbReference type="Pfam" id="PF00588"/>
    </source>
</evidence>
<dbReference type="PANTHER" id="PTHR46429:SF1">
    <property type="entry name" value="23S RRNA (GUANOSINE-2'-O-)-METHYLTRANSFERASE RLMB"/>
    <property type="match status" value="1"/>
</dbReference>
<dbReference type="InterPro" id="IPR029026">
    <property type="entry name" value="tRNA_m1G_MTases_N"/>
</dbReference>
<dbReference type="Gene3D" id="3.40.1280.10">
    <property type="match status" value="1"/>
</dbReference>
<dbReference type="SUPFAM" id="SSF55315">
    <property type="entry name" value="L30e-like"/>
    <property type="match status" value="1"/>
</dbReference>
<dbReference type="AlphaFoldDB" id="A0A2Y9C1B7"/>
<dbReference type="Proteomes" id="UP000250028">
    <property type="component" value="Unassembled WGS sequence"/>
</dbReference>
<feature type="domain" description="tRNA/rRNA methyltransferase SpoU type" evidence="3">
    <location>
        <begin position="121"/>
        <end position="266"/>
    </location>
</feature>
<dbReference type="Pfam" id="PF22655">
    <property type="entry name" value="SpoU_sub_bind_like"/>
    <property type="match status" value="1"/>
</dbReference>
<keyword evidence="1 5" id="KW-0489">Methyltransferase</keyword>
<gene>
    <name evidence="5" type="ORF">SAMN04489750_1364</name>
</gene>
<dbReference type="InterPro" id="IPR029064">
    <property type="entry name" value="Ribosomal_eL30-like_sf"/>
</dbReference>
<dbReference type="GO" id="GO:0003723">
    <property type="term" value="F:RNA binding"/>
    <property type="evidence" value="ECO:0007669"/>
    <property type="project" value="InterPro"/>
</dbReference>
<accession>A0A2Y9C1B7</accession>
<evidence type="ECO:0000259" key="4">
    <source>
        <dbReference type="Pfam" id="PF22655"/>
    </source>
</evidence>
<reference evidence="6" key="1">
    <citation type="submission" date="2016-10" db="EMBL/GenBank/DDBJ databases">
        <authorList>
            <person name="Varghese N."/>
            <person name="Submissions S."/>
        </authorList>
    </citation>
    <scope>NUCLEOTIDE SEQUENCE [LARGE SCALE GENOMIC DNA]</scope>
    <source>
        <strain evidence="6">DSM 22951</strain>
    </source>
</reference>
<dbReference type="EMBL" id="UESZ01000001">
    <property type="protein sequence ID" value="SSA34063.1"/>
    <property type="molecule type" value="Genomic_DNA"/>
</dbReference>
<organism evidence="5 6">
    <name type="scientific">Branchiibius hedensis</name>
    <dbReference type="NCBI Taxonomy" id="672460"/>
    <lineage>
        <taxon>Bacteria</taxon>
        <taxon>Bacillati</taxon>
        <taxon>Actinomycetota</taxon>
        <taxon>Actinomycetes</taxon>
        <taxon>Micrococcales</taxon>
        <taxon>Dermacoccaceae</taxon>
        <taxon>Branchiibius</taxon>
    </lineage>
</organism>
<dbReference type="PANTHER" id="PTHR46429">
    <property type="entry name" value="23S RRNA (GUANOSINE-2'-O-)-METHYLTRANSFERASE RLMB"/>
    <property type="match status" value="1"/>
</dbReference>
<evidence type="ECO:0000313" key="5">
    <source>
        <dbReference type="EMBL" id="SSA34063.1"/>
    </source>
</evidence>
<protein>
    <submittedName>
        <fullName evidence="5">RNA methyltransferase, TrmH family</fullName>
    </submittedName>
</protein>
<keyword evidence="2 5" id="KW-0808">Transferase</keyword>
<evidence type="ECO:0000256" key="2">
    <source>
        <dbReference type="ARBA" id="ARBA00022679"/>
    </source>
</evidence>
<dbReference type="InterPro" id="IPR004441">
    <property type="entry name" value="rRNA_MeTrfase_TrmH"/>
</dbReference>
<evidence type="ECO:0000256" key="1">
    <source>
        <dbReference type="ARBA" id="ARBA00022603"/>
    </source>
</evidence>
<name>A0A2Y9C1B7_9MICO</name>
<dbReference type="SUPFAM" id="SSF75217">
    <property type="entry name" value="alpha/beta knot"/>
    <property type="match status" value="1"/>
</dbReference>
<dbReference type="GO" id="GO:0008173">
    <property type="term" value="F:RNA methyltransferase activity"/>
    <property type="evidence" value="ECO:0007669"/>
    <property type="project" value="InterPro"/>
</dbReference>
<dbReference type="Pfam" id="PF00588">
    <property type="entry name" value="SpoU_methylase"/>
    <property type="match status" value="1"/>
</dbReference>
<dbReference type="RefSeq" id="WP_211310194.1">
    <property type="nucleotide sequence ID" value="NZ_QGDN01000001.1"/>
</dbReference>
<keyword evidence="6" id="KW-1185">Reference proteome</keyword>
<feature type="domain" description="SpoU L30e-like N-terminal" evidence="4">
    <location>
        <begin position="10"/>
        <end position="102"/>
    </location>
</feature>
<dbReference type="Gene3D" id="3.30.1330.30">
    <property type="match status" value="1"/>
</dbReference>